<reference evidence="1 2" key="1">
    <citation type="journal article" date="2018" name="Mol. Biol. Evol.">
        <title>Broad Genomic Sampling Reveals a Smut Pathogenic Ancestry of the Fungal Clade Ustilaginomycotina.</title>
        <authorList>
            <person name="Kijpornyongpan T."/>
            <person name="Mondo S.J."/>
            <person name="Barry K."/>
            <person name="Sandor L."/>
            <person name="Lee J."/>
            <person name="Lipzen A."/>
            <person name="Pangilinan J."/>
            <person name="LaButti K."/>
            <person name="Hainaut M."/>
            <person name="Henrissat B."/>
            <person name="Grigoriev I.V."/>
            <person name="Spatafora J.W."/>
            <person name="Aime M.C."/>
        </authorList>
    </citation>
    <scope>NUCLEOTIDE SEQUENCE [LARGE SCALE GENOMIC DNA]</scope>
    <source>
        <strain evidence="1 2">SA 807</strain>
    </source>
</reference>
<dbReference type="EMBL" id="KZ820381">
    <property type="protein sequence ID" value="PWN47626.1"/>
    <property type="molecule type" value="Genomic_DNA"/>
</dbReference>
<protein>
    <submittedName>
        <fullName evidence="1">Ras GEF</fullName>
    </submittedName>
</protein>
<keyword evidence="2" id="KW-1185">Reference proteome</keyword>
<evidence type="ECO:0000313" key="2">
    <source>
        <dbReference type="Proteomes" id="UP000245626"/>
    </source>
</evidence>
<gene>
    <name evidence="1" type="ORF">IE53DRAFT_320901</name>
</gene>
<organism evidence="1 2">
    <name type="scientific">Violaceomyces palustris</name>
    <dbReference type="NCBI Taxonomy" id="1673888"/>
    <lineage>
        <taxon>Eukaryota</taxon>
        <taxon>Fungi</taxon>
        <taxon>Dikarya</taxon>
        <taxon>Basidiomycota</taxon>
        <taxon>Ustilaginomycotina</taxon>
        <taxon>Ustilaginomycetes</taxon>
        <taxon>Violaceomycetales</taxon>
        <taxon>Violaceomycetaceae</taxon>
        <taxon>Violaceomyces</taxon>
    </lineage>
</organism>
<name>A0ACD0NP90_9BASI</name>
<dbReference type="Proteomes" id="UP000245626">
    <property type="component" value="Unassembled WGS sequence"/>
</dbReference>
<evidence type="ECO:0000313" key="1">
    <source>
        <dbReference type="EMBL" id="PWN47626.1"/>
    </source>
</evidence>
<sequence>MIEVLEIDASVLLSGPGQRFVWPKFLPRIDAVILCYDAAKISSFRGMSELLENFAMANLSTVMLACKSEVHPKAVDPYYASDMASVYNVGLAECTVQSEEGKKRMRDCFSYLVKEVAKARSGKQRRSSSATSSSALPMQASKMRSASSQSSMSSNRARGDSGASSIGASVSSSGASYIQQDPGRVSGEAWSPLSQGLASRSGSISNEARSSSRKMSNATSVSETAMSASEDEAALQQSIDKAKLGLQSAKSAGGYVSIDELWNKLFYAAVSGNDDRFLLMFMVFYRGFTRPLDLLRQMISRFESLANSEASDRVMIRFSLMRLTAMLGDWVQDYPGDLSGPETYPLLLSFYTRLLQHPSTTHTASPLKASIESVATAPDLDALWANMAREAAPQLAGQDDSSEPPSRTNSDPTIPDRSLSERSAFLGTAMDPSHPGRHRSASDLTTSSAEISRSSSRPATSQATPTGTAGGAAVPGTWPPNSLDPQKAAERKAILRNVSNTLAEIDDEVIAAELTRLEWLHFTAIRPRDLLRHILIPRDQREGPVSRSIVHFNYISGWVTTMILAQGKTKARARMLEKFYNIAAILRHSNNYSTLQSVLGGLSKTAIHRLRNTRELLKGKPVIKTYLSLVRLMANERSNAAYRLALENSEGPTIPYVGVHLQDILSISDGNPSKRASDGMIHWRKFSLMDEAVMAIVKCQQYDRSLRPNPSVEKLIVGIPILDDEECYQRSLVVEPRSGNSAGGSKIAAGKLAGSKIKDLKTFLQA</sequence>
<accession>A0ACD0NP90</accession>
<proteinExistence type="predicted"/>